<organism evidence="2 3">
    <name type="scientific">Rubrivivax gelatinosus</name>
    <name type="common">Rhodocyclus gelatinosus</name>
    <name type="synonym">Rhodopseudomonas gelatinosa</name>
    <dbReference type="NCBI Taxonomy" id="28068"/>
    <lineage>
        <taxon>Bacteria</taxon>
        <taxon>Pseudomonadati</taxon>
        <taxon>Pseudomonadota</taxon>
        <taxon>Betaproteobacteria</taxon>
        <taxon>Burkholderiales</taxon>
        <taxon>Sphaerotilaceae</taxon>
        <taxon>Rubrivivax</taxon>
    </lineage>
</organism>
<dbReference type="EMBL" id="NRRU01000053">
    <property type="protein sequence ID" value="MBK1714024.1"/>
    <property type="molecule type" value="Genomic_DNA"/>
</dbReference>
<sequence length="162" mass="18041">MLAAAFASLAGWSAPASALDAPLGKVVLTLTGRVLSPNFGARADFDMAMLEHLPQTSFVTRTPWYAQARRFTGPLLRDVLASASARGSQLRAIALNDYWVDIPYDDVARHDVIVARLLDERPMAVRDKGPLFVIYPFDSDETLRSPVYYSRSAWQLRTIEVR</sequence>
<name>A0ABS1DVH2_RUBGE</name>
<reference evidence="2" key="2">
    <citation type="journal article" date="2020" name="Microorganisms">
        <title>Osmotic Adaptation and Compatible Solute Biosynthesis of Phototrophic Bacteria as Revealed from Genome Analyses.</title>
        <authorList>
            <person name="Imhoff J.F."/>
            <person name="Rahn T."/>
            <person name="Kunzel S."/>
            <person name="Keller A."/>
            <person name="Neulinger S.C."/>
        </authorList>
    </citation>
    <scope>NUCLEOTIDE SEQUENCE</scope>
    <source>
        <strain evidence="2">IM 151</strain>
    </source>
</reference>
<dbReference type="InterPro" id="IPR036374">
    <property type="entry name" value="OxRdtase_Mopterin-bd_sf"/>
</dbReference>
<evidence type="ECO:0000313" key="3">
    <source>
        <dbReference type="Proteomes" id="UP001041814"/>
    </source>
</evidence>
<reference evidence="2" key="1">
    <citation type="submission" date="2017-08" db="EMBL/GenBank/DDBJ databases">
        <authorList>
            <person name="Imhoff J.F."/>
            <person name="Rahn T."/>
            <person name="Kuenzel S."/>
            <person name="Neulinger S.C."/>
        </authorList>
    </citation>
    <scope>NUCLEOTIDE SEQUENCE</scope>
    <source>
        <strain evidence="2">IM 151</strain>
    </source>
</reference>
<dbReference type="RefSeq" id="WP_200379105.1">
    <property type="nucleotide sequence ID" value="NZ_NRRU01000053.1"/>
</dbReference>
<feature type="signal peptide" evidence="1">
    <location>
        <begin position="1"/>
        <end position="18"/>
    </location>
</feature>
<comment type="caution">
    <text evidence="2">The sequence shown here is derived from an EMBL/GenBank/DDBJ whole genome shotgun (WGS) entry which is preliminary data.</text>
</comment>
<protein>
    <recommendedName>
        <fullName evidence="4">Oxidoreductase molybdopterin-binding domain-containing protein</fullName>
    </recommendedName>
</protein>
<proteinExistence type="predicted"/>
<evidence type="ECO:0000256" key="1">
    <source>
        <dbReference type="SAM" id="SignalP"/>
    </source>
</evidence>
<accession>A0ABS1DVH2</accession>
<evidence type="ECO:0000313" key="2">
    <source>
        <dbReference type="EMBL" id="MBK1714024.1"/>
    </source>
</evidence>
<dbReference type="SUPFAM" id="SSF56524">
    <property type="entry name" value="Oxidoreductase molybdopterin-binding domain"/>
    <property type="match status" value="1"/>
</dbReference>
<evidence type="ECO:0008006" key="4">
    <source>
        <dbReference type="Google" id="ProtNLM"/>
    </source>
</evidence>
<keyword evidence="1" id="KW-0732">Signal</keyword>
<dbReference type="Proteomes" id="UP001041814">
    <property type="component" value="Unassembled WGS sequence"/>
</dbReference>
<feature type="chain" id="PRO_5047052375" description="Oxidoreductase molybdopterin-binding domain-containing protein" evidence="1">
    <location>
        <begin position="19"/>
        <end position="162"/>
    </location>
</feature>
<gene>
    <name evidence="2" type="ORF">CKO43_14700</name>
</gene>
<keyword evidence="3" id="KW-1185">Reference proteome</keyword>